<dbReference type="Pfam" id="PF00059">
    <property type="entry name" value="Lectin_C"/>
    <property type="match status" value="1"/>
</dbReference>
<dbReference type="InterPro" id="IPR001304">
    <property type="entry name" value="C-type_lectin-like"/>
</dbReference>
<sequence length="180" mass="20846">MQAEFTGSKHFLLLENGTNKTLGNVYLSEREDIRKVPTEMFKQAYFKASTRFSGSTYLLSREALFFYPSFGQAMCGLAGGYLVEINSRDELDFIKNFLFTHGYKFNTVMAGGTDQGHEGVWYNRYSQSIVNNLWFSKQPDNAGGRQHCQSFYRSFNWELDDIECVFNNKWDVGFMCELNE</sequence>
<evidence type="ECO:0000313" key="3">
    <source>
        <dbReference type="Proteomes" id="UP001233172"/>
    </source>
</evidence>
<evidence type="ECO:0000313" key="2">
    <source>
        <dbReference type="EMBL" id="KAK0044665.1"/>
    </source>
</evidence>
<feature type="domain" description="C-type lectin" evidence="1">
    <location>
        <begin position="52"/>
        <end position="158"/>
    </location>
</feature>
<dbReference type="SUPFAM" id="SSF56436">
    <property type="entry name" value="C-type lectin-like"/>
    <property type="match status" value="1"/>
</dbReference>
<dbReference type="InterPro" id="IPR016187">
    <property type="entry name" value="CTDL_fold"/>
</dbReference>
<gene>
    <name evidence="2" type="ORF">Bpfe_025953</name>
</gene>
<dbReference type="Gene3D" id="3.10.100.10">
    <property type="entry name" value="Mannose-Binding Protein A, subunit A"/>
    <property type="match status" value="1"/>
</dbReference>
<proteinExistence type="predicted"/>
<reference evidence="2" key="2">
    <citation type="submission" date="2023-04" db="EMBL/GenBank/DDBJ databases">
        <authorList>
            <person name="Bu L."/>
            <person name="Lu L."/>
            <person name="Laidemitt M.R."/>
            <person name="Zhang S.M."/>
            <person name="Mutuku M."/>
            <person name="Mkoji G."/>
            <person name="Steinauer M."/>
            <person name="Loker E.S."/>
        </authorList>
    </citation>
    <scope>NUCLEOTIDE SEQUENCE</scope>
    <source>
        <strain evidence="2">KasaAsao</strain>
        <tissue evidence="2">Whole Snail</tissue>
    </source>
</reference>
<dbReference type="InterPro" id="IPR016186">
    <property type="entry name" value="C-type_lectin-like/link_sf"/>
</dbReference>
<dbReference type="AlphaFoldDB" id="A0AAD8AYD7"/>
<organism evidence="2 3">
    <name type="scientific">Biomphalaria pfeifferi</name>
    <name type="common">Bloodfluke planorb</name>
    <name type="synonym">Freshwater snail</name>
    <dbReference type="NCBI Taxonomy" id="112525"/>
    <lineage>
        <taxon>Eukaryota</taxon>
        <taxon>Metazoa</taxon>
        <taxon>Spiralia</taxon>
        <taxon>Lophotrochozoa</taxon>
        <taxon>Mollusca</taxon>
        <taxon>Gastropoda</taxon>
        <taxon>Heterobranchia</taxon>
        <taxon>Euthyneura</taxon>
        <taxon>Panpulmonata</taxon>
        <taxon>Hygrophila</taxon>
        <taxon>Lymnaeoidea</taxon>
        <taxon>Planorbidae</taxon>
        <taxon>Biomphalaria</taxon>
    </lineage>
</organism>
<dbReference type="Proteomes" id="UP001233172">
    <property type="component" value="Unassembled WGS sequence"/>
</dbReference>
<dbReference type="PROSITE" id="PS50041">
    <property type="entry name" value="C_TYPE_LECTIN_2"/>
    <property type="match status" value="1"/>
</dbReference>
<dbReference type="EMBL" id="JASAOG010000194">
    <property type="protein sequence ID" value="KAK0044665.1"/>
    <property type="molecule type" value="Genomic_DNA"/>
</dbReference>
<accession>A0AAD8AYD7</accession>
<keyword evidence="3" id="KW-1185">Reference proteome</keyword>
<protein>
    <submittedName>
        <fullName evidence="2">C-type lectin domain family 10 member A</fullName>
    </submittedName>
</protein>
<dbReference type="CDD" id="cd00037">
    <property type="entry name" value="CLECT"/>
    <property type="match status" value="1"/>
</dbReference>
<evidence type="ECO:0000259" key="1">
    <source>
        <dbReference type="PROSITE" id="PS50041"/>
    </source>
</evidence>
<reference evidence="2" key="1">
    <citation type="journal article" date="2023" name="PLoS Negl. Trop. Dis.">
        <title>A genome sequence for Biomphalaria pfeifferi, the major vector snail for the human-infecting parasite Schistosoma mansoni.</title>
        <authorList>
            <person name="Bu L."/>
            <person name="Lu L."/>
            <person name="Laidemitt M.R."/>
            <person name="Zhang S.M."/>
            <person name="Mutuku M."/>
            <person name="Mkoji G."/>
            <person name="Steinauer M."/>
            <person name="Loker E.S."/>
        </authorList>
    </citation>
    <scope>NUCLEOTIDE SEQUENCE</scope>
    <source>
        <strain evidence="2">KasaAsao</strain>
    </source>
</reference>
<name>A0AAD8AYD7_BIOPF</name>
<comment type="caution">
    <text evidence="2">The sequence shown here is derived from an EMBL/GenBank/DDBJ whole genome shotgun (WGS) entry which is preliminary data.</text>
</comment>